<evidence type="ECO:0000256" key="9">
    <source>
        <dbReference type="RuleBase" id="RU003357"/>
    </source>
</evidence>
<dbReference type="InterPro" id="IPR023997">
    <property type="entry name" value="TonB-dep_OMP_SusC/RagA_CS"/>
</dbReference>
<keyword evidence="5 9" id="KW-0798">TonB box</keyword>
<dbReference type="InterPro" id="IPR012910">
    <property type="entry name" value="Plug_dom"/>
</dbReference>
<keyword evidence="4 8" id="KW-0812">Transmembrane</keyword>
<evidence type="ECO:0000256" key="1">
    <source>
        <dbReference type="ARBA" id="ARBA00004571"/>
    </source>
</evidence>
<evidence type="ECO:0000313" key="13">
    <source>
        <dbReference type="Proteomes" id="UP000197587"/>
    </source>
</evidence>
<dbReference type="EMBL" id="JASZ02000007">
    <property type="protein sequence ID" value="OWK98626.1"/>
    <property type="molecule type" value="Genomic_DNA"/>
</dbReference>
<name>A0A246BAC5_9FLAO</name>
<evidence type="ECO:0000313" key="12">
    <source>
        <dbReference type="EMBL" id="OWK98626.1"/>
    </source>
</evidence>
<protein>
    <recommendedName>
        <fullName evidence="14">SusC/RagA family TonB-linked outer membrane protein</fullName>
    </recommendedName>
</protein>
<dbReference type="PROSITE" id="PS52016">
    <property type="entry name" value="TONB_DEPENDENT_REC_3"/>
    <property type="match status" value="1"/>
</dbReference>
<accession>A0A246BAC5</accession>
<comment type="caution">
    <text evidence="12">The sequence shown here is derived from an EMBL/GenBank/DDBJ whole genome shotgun (WGS) entry which is preliminary data.</text>
</comment>
<reference evidence="12 13" key="1">
    <citation type="submission" date="2014-01" db="EMBL/GenBank/DDBJ databases">
        <authorList>
            <consortium name="Genome Consortium for Active Teaching"/>
            <person name="Sontag T.C."/>
            <person name="Newman J.D."/>
        </authorList>
    </citation>
    <scope>NUCLEOTIDE SEQUENCE [LARGE SCALE GENOMIC DNA]</scope>
    <source>
        <strain evidence="12 13">DSM 19056</strain>
    </source>
</reference>
<evidence type="ECO:0000259" key="11">
    <source>
        <dbReference type="Pfam" id="PF07715"/>
    </source>
</evidence>
<dbReference type="Pfam" id="PF07715">
    <property type="entry name" value="Plug"/>
    <property type="match status" value="1"/>
</dbReference>
<evidence type="ECO:0000256" key="8">
    <source>
        <dbReference type="PROSITE-ProRule" id="PRU01360"/>
    </source>
</evidence>
<dbReference type="RefSeq" id="WP_088263732.1">
    <property type="nucleotide sequence ID" value="NZ_JASZ02000007.1"/>
</dbReference>
<evidence type="ECO:0000259" key="10">
    <source>
        <dbReference type="Pfam" id="PF00593"/>
    </source>
</evidence>
<dbReference type="Proteomes" id="UP000197587">
    <property type="component" value="Unassembled WGS sequence"/>
</dbReference>
<dbReference type="InterPro" id="IPR037066">
    <property type="entry name" value="Plug_dom_sf"/>
</dbReference>
<comment type="subcellular location">
    <subcellularLocation>
        <location evidence="1 8">Cell outer membrane</location>
        <topology evidence="1 8">Multi-pass membrane protein</topology>
    </subcellularLocation>
</comment>
<keyword evidence="3 8" id="KW-1134">Transmembrane beta strand</keyword>
<keyword evidence="13" id="KW-1185">Reference proteome</keyword>
<evidence type="ECO:0000256" key="4">
    <source>
        <dbReference type="ARBA" id="ARBA00022692"/>
    </source>
</evidence>
<keyword evidence="6 8" id="KW-0472">Membrane</keyword>
<organism evidence="12 13">
    <name type="scientific">Kaistella haifensis DSM 19056</name>
    <dbReference type="NCBI Taxonomy" id="1450526"/>
    <lineage>
        <taxon>Bacteria</taxon>
        <taxon>Pseudomonadati</taxon>
        <taxon>Bacteroidota</taxon>
        <taxon>Flavobacteriia</taxon>
        <taxon>Flavobacteriales</taxon>
        <taxon>Weeksellaceae</taxon>
        <taxon>Chryseobacterium group</taxon>
        <taxon>Kaistella</taxon>
    </lineage>
</organism>
<evidence type="ECO:0000256" key="5">
    <source>
        <dbReference type="ARBA" id="ARBA00023077"/>
    </source>
</evidence>
<feature type="domain" description="TonB-dependent receptor plug" evidence="11">
    <location>
        <begin position="34"/>
        <end position="149"/>
    </location>
</feature>
<dbReference type="NCBIfam" id="TIGR04057">
    <property type="entry name" value="SusC_RagA_signa"/>
    <property type="match status" value="1"/>
</dbReference>
<evidence type="ECO:0000256" key="2">
    <source>
        <dbReference type="ARBA" id="ARBA00022448"/>
    </source>
</evidence>
<keyword evidence="7 8" id="KW-0998">Cell outer membrane</keyword>
<dbReference type="InterPro" id="IPR000531">
    <property type="entry name" value="Beta-barrel_TonB"/>
</dbReference>
<evidence type="ECO:0000256" key="3">
    <source>
        <dbReference type="ARBA" id="ARBA00022452"/>
    </source>
</evidence>
<dbReference type="Pfam" id="PF00593">
    <property type="entry name" value="TonB_dep_Rec_b-barrel"/>
    <property type="match status" value="1"/>
</dbReference>
<gene>
    <name evidence="12" type="ORF">AP75_04890</name>
</gene>
<dbReference type="Gene3D" id="2.40.170.20">
    <property type="entry name" value="TonB-dependent receptor, beta-barrel domain"/>
    <property type="match status" value="1"/>
</dbReference>
<evidence type="ECO:0000256" key="6">
    <source>
        <dbReference type="ARBA" id="ARBA00023136"/>
    </source>
</evidence>
<dbReference type="Gene3D" id="2.170.130.10">
    <property type="entry name" value="TonB-dependent receptor, plug domain"/>
    <property type="match status" value="1"/>
</dbReference>
<dbReference type="GO" id="GO:0009279">
    <property type="term" value="C:cell outer membrane"/>
    <property type="evidence" value="ECO:0007669"/>
    <property type="project" value="UniProtKB-SubCell"/>
</dbReference>
<dbReference type="InterPro" id="IPR036942">
    <property type="entry name" value="Beta-barrel_TonB_sf"/>
</dbReference>
<feature type="domain" description="TonB-dependent receptor-like beta-barrel" evidence="10">
    <location>
        <begin position="343"/>
        <end position="792"/>
    </location>
</feature>
<dbReference type="InterPro" id="IPR039426">
    <property type="entry name" value="TonB-dep_rcpt-like"/>
</dbReference>
<dbReference type="NCBIfam" id="TIGR04056">
    <property type="entry name" value="OMP_RagA_SusC"/>
    <property type="match status" value="1"/>
</dbReference>
<comment type="similarity">
    <text evidence="8 9">Belongs to the TonB-dependent receptor family.</text>
</comment>
<evidence type="ECO:0000256" key="7">
    <source>
        <dbReference type="ARBA" id="ARBA00023237"/>
    </source>
</evidence>
<proteinExistence type="inferred from homology"/>
<sequence>MAQKAKKDTATKTQDIEEVVILGSYGIKESQEQKVGSYSLISSKVLEKPNAVSLDLAIAGQASGVVINSNSGQPGSNARVLIRGISSLSGNTQPLYIVDGVPVLTGDAAGVATTSNALAMINPADIESIEVLKDGVTTSLYGSRGAAGVIVIKTKSGKKGGKFSLNSEIGAGTEAYEKYDLLDGPGMVKLLTMGYMNQGQSEADATANAISYYNWDGKTNDNWQEATRNASPIFSRNTINYSGGTEFANIYASLGYTDQEGISRDASYNRLNASLKGTWKVSDRLIVQMSNMLSRANQKGPLDYVYFQNPILGSRFINGTQPIYNEDGSYNLNLISGIGADFNLVGIQDVNKRKSTFTKILSSLGVDYNFAKNFRFSSNIGIDYNYYDEFEWQNPDFADGVNAGDELGNGNGIKTDYSYFTWNWSNLVHYNVKLGQNEDHDLNLSVGAEATNKVSKNTFVLRQGYLSGHWDLVTLANAANIADGSSDNTEWNLIGYIARASYGFKNYFNITGSFRRDGFSHFGDNVKYGNFWAAGANVNIHNLGNIADTFQNFQVRASYGEVGNTGGDDFLYRKYKLLTPNSYLEASGNSITPGNPDLGWETSKKLNVGIDLGFYKNRYRVSVDWYKNDVVDQLTSDVPNPGSTGFPNLLGNAVSSVSSGVETSLSADIVNKENFKWTVTGNYSYNDSKVTKLLSPFVDRTFAKRFLVDHNPTEWYLYAYAGVDKSNGDALWYTNEALTETTNDTSKALRMMTGKNALPTHTAGLTNNFNYKNLSLSFLFTYMGDYYVYDLWQRYFNNDGQDIQGVQFADALNGWTVDNPNSDRPKFLPGNTATRLHSTRYLFKGDHVRLKSLELGYRIPKDVLGEFGPKGIYLYLRGVNLWTYAFDKNLPFDPEANSNTMGTIGGMGVYDQTQPNMKQYLFGVTIDF</sequence>
<reference evidence="12 13" key="2">
    <citation type="submission" date="2017-05" db="EMBL/GenBank/DDBJ databases">
        <title>Genome of Chryseobacterium haifense.</title>
        <authorList>
            <person name="Newman J.D."/>
        </authorList>
    </citation>
    <scope>NUCLEOTIDE SEQUENCE [LARGE SCALE GENOMIC DNA]</scope>
    <source>
        <strain evidence="12 13">DSM 19056</strain>
    </source>
</reference>
<dbReference type="SUPFAM" id="SSF56935">
    <property type="entry name" value="Porins"/>
    <property type="match status" value="1"/>
</dbReference>
<evidence type="ECO:0008006" key="14">
    <source>
        <dbReference type="Google" id="ProtNLM"/>
    </source>
</evidence>
<dbReference type="InterPro" id="IPR023996">
    <property type="entry name" value="TonB-dep_OMP_SusC/RagA"/>
</dbReference>
<dbReference type="AlphaFoldDB" id="A0A246BAC5"/>
<keyword evidence="2 8" id="KW-0813">Transport</keyword>